<keyword evidence="1" id="KW-1133">Transmembrane helix</keyword>
<feature type="transmembrane region" description="Helical" evidence="1">
    <location>
        <begin position="45"/>
        <end position="65"/>
    </location>
</feature>
<accession>A0A3L9M103</accession>
<proteinExistence type="predicted"/>
<gene>
    <name evidence="2" type="ORF">EAH69_12905</name>
</gene>
<feature type="transmembrane region" description="Helical" evidence="1">
    <location>
        <begin position="85"/>
        <end position="113"/>
    </location>
</feature>
<keyword evidence="1" id="KW-0472">Membrane</keyword>
<dbReference type="RefSeq" id="WP_121935627.1">
    <property type="nucleotide sequence ID" value="NZ_RDOJ01000024.1"/>
</dbReference>
<organism evidence="2 3">
    <name type="scientific">Faecalibacter macacae</name>
    <dbReference type="NCBI Taxonomy" id="1859289"/>
    <lineage>
        <taxon>Bacteria</taxon>
        <taxon>Pseudomonadati</taxon>
        <taxon>Bacteroidota</taxon>
        <taxon>Flavobacteriia</taxon>
        <taxon>Flavobacteriales</taxon>
        <taxon>Weeksellaceae</taxon>
        <taxon>Faecalibacter</taxon>
    </lineage>
</organism>
<dbReference type="Proteomes" id="UP000275348">
    <property type="component" value="Unassembled WGS sequence"/>
</dbReference>
<comment type="caution">
    <text evidence="2">The sequence shown here is derived from an EMBL/GenBank/DDBJ whole genome shotgun (WGS) entry which is preliminary data.</text>
</comment>
<evidence type="ECO:0000313" key="3">
    <source>
        <dbReference type="Proteomes" id="UP000275348"/>
    </source>
</evidence>
<dbReference type="AlphaFoldDB" id="A0A3L9M103"/>
<protein>
    <submittedName>
        <fullName evidence="2">Uncharacterized protein</fullName>
    </submittedName>
</protein>
<reference evidence="2 3" key="1">
    <citation type="submission" date="2018-10" db="EMBL/GenBank/DDBJ databases">
        <authorList>
            <person name="Chen X."/>
        </authorList>
    </citation>
    <scope>NUCLEOTIDE SEQUENCE [LARGE SCALE GENOMIC DNA]</scope>
    <source>
        <strain evidence="2 3">YIM 102668</strain>
    </source>
</reference>
<keyword evidence="3" id="KW-1185">Reference proteome</keyword>
<dbReference type="EMBL" id="RDOJ01000024">
    <property type="protein sequence ID" value="RLZ06588.1"/>
    <property type="molecule type" value="Genomic_DNA"/>
</dbReference>
<name>A0A3L9M103_9FLAO</name>
<keyword evidence="1" id="KW-0812">Transmembrane</keyword>
<evidence type="ECO:0000256" key="1">
    <source>
        <dbReference type="SAM" id="Phobius"/>
    </source>
</evidence>
<sequence>MKFVSKRIILYTIAFFSLTWFSKSPLGINQIYDKFITTLLKDEYLNYFIIVSGILVFCLIIKMIYKNFSNRPEKFFKRYFRLYGFVYSMNTIFTLFFYSYILSHALFYTFLYINRIETTSINSYPYQKHKNDIEDEIFSEFKHNNYIDQNKTYNITTKYGLLNLPYSSKIESK</sequence>
<evidence type="ECO:0000313" key="2">
    <source>
        <dbReference type="EMBL" id="RLZ06588.1"/>
    </source>
</evidence>